<sequence>MALGVNALTTWERAKACLSFSDDQKDAVEFLIDAVSSTANRISSRKLKARAYDLQLDGRGSDKLIMPEFPIASITSISIDSTRAFTEDTALDSSEYRILPNEGIIQLYSGIFPNGIGNIKAVGVLGYTTIPEDLEFAVIECVGYNRRRLESGTTGMRQVSADGSVTSQYELGLPLSVREVFESYRGQRI</sequence>
<evidence type="ECO:0008006" key="2">
    <source>
        <dbReference type="Google" id="ProtNLM"/>
    </source>
</evidence>
<protein>
    <recommendedName>
        <fullName evidence="2">Phage gp6-like head-tail connector protein</fullName>
    </recommendedName>
</protein>
<accession>A0A644TGM3</accession>
<gene>
    <name evidence="1" type="ORF">SDC9_11701</name>
</gene>
<dbReference type="AlphaFoldDB" id="A0A644TGM3"/>
<proteinExistence type="predicted"/>
<comment type="caution">
    <text evidence="1">The sequence shown here is derived from an EMBL/GenBank/DDBJ whole genome shotgun (WGS) entry which is preliminary data.</text>
</comment>
<name>A0A644TGM3_9ZZZZ</name>
<organism evidence="1">
    <name type="scientific">bioreactor metagenome</name>
    <dbReference type="NCBI Taxonomy" id="1076179"/>
    <lineage>
        <taxon>unclassified sequences</taxon>
        <taxon>metagenomes</taxon>
        <taxon>ecological metagenomes</taxon>
    </lineage>
</organism>
<evidence type="ECO:0000313" key="1">
    <source>
        <dbReference type="EMBL" id="MPL66033.1"/>
    </source>
</evidence>
<reference evidence="1" key="1">
    <citation type="submission" date="2019-08" db="EMBL/GenBank/DDBJ databases">
        <authorList>
            <person name="Kucharzyk K."/>
            <person name="Murdoch R.W."/>
            <person name="Higgins S."/>
            <person name="Loffler F."/>
        </authorList>
    </citation>
    <scope>NUCLEOTIDE SEQUENCE</scope>
</reference>
<dbReference type="EMBL" id="VSSQ01000030">
    <property type="protein sequence ID" value="MPL66033.1"/>
    <property type="molecule type" value="Genomic_DNA"/>
</dbReference>